<sequence length="72" mass="8022">MRNQRLLLLTVALTAGILFKGSGQHDQIIEMHRLSSSSHAALLHTSMKKEKGKYTRQAKELFGGLLEHLGSH</sequence>
<name>A0ABM9BTA6_9BACL</name>
<evidence type="ECO:0000313" key="1">
    <source>
        <dbReference type="EMBL" id="CAH1192841.1"/>
    </source>
</evidence>
<dbReference type="EMBL" id="CAKMMG010000001">
    <property type="protein sequence ID" value="CAH1192841.1"/>
    <property type="molecule type" value="Genomic_DNA"/>
</dbReference>
<keyword evidence="2" id="KW-1185">Reference proteome</keyword>
<gene>
    <name evidence="1" type="ORF">PAECIP111892_01106</name>
</gene>
<organism evidence="1 2">
    <name type="scientific">Paenibacillus auburnensis</name>
    <dbReference type="NCBI Taxonomy" id="2905649"/>
    <lineage>
        <taxon>Bacteria</taxon>
        <taxon>Bacillati</taxon>
        <taxon>Bacillota</taxon>
        <taxon>Bacilli</taxon>
        <taxon>Bacillales</taxon>
        <taxon>Paenibacillaceae</taxon>
        <taxon>Paenibacillus</taxon>
    </lineage>
</organism>
<evidence type="ECO:0000313" key="2">
    <source>
        <dbReference type="Proteomes" id="UP000838324"/>
    </source>
</evidence>
<accession>A0ABM9BTA6</accession>
<dbReference type="Proteomes" id="UP000838324">
    <property type="component" value="Unassembled WGS sequence"/>
</dbReference>
<proteinExistence type="predicted"/>
<comment type="caution">
    <text evidence="1">The sequence shown here is derived from an EMBL/GenBank/DDBJ whole genome shotgun (WGS) entry which is preliminary data.</text>
</comment>
<reference evidence="1" key="1">
    <citation type="submission" date="2022-01" db="EMBL/GenBank/DDBJ databases">
        <authorList>
            <person name="Criscuolo A."/>
        </authorList>
    </citation>
    <scope>NUCLEOTIDE SEQUENCE</scope>
    <source>
        <strain evidence="1">CIP111892</strain>
    </source>
</reference>
<protein>
    <submittedName>
        <fullName evidence="1">Uncharacterized protein</fullName>
    </submittedName>
</protein>
<dbReference type="RefSeq" id="WP_236330644.1">
    <property type="nucleotide sequence ID" value="NZ_CAKMMG010000001.1"/>
</dbReference>